<keyword evidence="9" id="KW-1185">Reference proteome</keyword>
<comment type="cofactor">
    <cofactor evidence="1">
        <name>Mn(2+)</name>
        <dbReference type="ChEBI" id="CHEBI:29035"/>
    </cofactor>
</comment>
<dbReference type="PANTHER" id="PTHR12318:SF0">
    <property type="entry name" value="ACYL-COENZYME A DIPHOSPHATASE NUDT19"/>
    <property type="match status" value="1"/>
</dbReference>
<dbReference type="InterPro" id="IPR039121">
    <property type="entry name" value="NUDT19"/>
</dbReference>
<dbReference type="GO" id="GO:0005739">
    <property type="term" value="C:mitochondrion"/>
    <property type="evidence" value="ECO:0007669"/>
    <property type="project" value="TreeGrafter"/>
</dbReference>
<dbReference type="EMBL" id="JAULSN010000001">
    <property type="protein sequence ID" value="KAK3382164.1"/>
    <property type="molecule type" value="Genomic_DNA"/>
</dbReference>
<accession>A0AAE0TWG2</accession>
<evidence type="ECO:0000313" key="8">
    <source>
        <dbReference type="EMBL" id="KAK3382164.1"/>
    </source>
</evidence>
<evidence type="ECO:0000256" key="1">
    <source>
        <dbReference type="ARBA" id="ARBA00001936"/>
    </source>
</evidence>
<keyword evidence="5" id="KW-0460">Magnesium</keyword>
<comment type="caution">
    <text evidence="8">The sequence shown here is derived from an EMBL/GenBank/DDBJ whole genome shotgun (WGS) entry which is preliminary data.</text>
</comment>
<name>A0AAE0TWG2_9PEZI</name>
<reference evidence="8" key="1">
    <citation type="journal article" date="2023" name="Mol. Phylogenet. Evol.">
        <title>Genome-scale phylogeny and comparative genomics of the fungal order Sordariales.</title>
        <authorList>
            <person name="Hensen N."/>
            <person name="Bonometti L."/>
            <person name="Westerberg I."/>
            <person name="Brannstrom I.O."/>
            <person name="Guillou S."/>
            <person name="Cros-Aarteil S."/>
            <person name="Calhoun S."/>
            <person name="Haridas S."/>
            <person name="Kuo A."/>
            <person name="Mondo S."/>
            <person name="Pangilinan J."/>
            <person name="Riley R."/>
            <person name="LaButti K."/>
            <person name="Andreopoulos B."/>
            <person name="Lipzen A."/>
            <person name="Chen C."/>
            <person name="Yan M."/>
            <person name="Daum C."/>
            <person name="Ng V."/>
            <person name="Clum A."/>
            <person name="Steindorff A."/>
            <person name="Ohm R.A."/>
            <person name="Martin F."/>
            <person name="Silar P."/>
            <person name="Natvig D.O."/>
            <person name="Lalanne C."/>
            <person name="Gautier V."/>
            <person name="Ament-Velasquez S.L."/>
            <person name="Kruys A."/>
            <person name="Hutchinson M.I."/>
            <person name="Powell A.J."/>
            <person name="Barry K."/>
            <person name="Miller A.N."/>
            <person name="Grigoriev I.V."/>
            <person name="Debuchy R."/>
            <person name="Gladieux P."/>
            <person name="Hiltunen Thoren M."/>
            <person name="Johannesson H."/>
        </authorList>
    </citation>
    <scope>NUCLEOTIDE SEQUENCE</scope>
    <source>
        <strain evidence="8">CBS 958.72</strain>
    </source>
</reference>
<evidence type="ECO:0000256" key="4">
    <source>
        <dbReference type="ARBA" id="ARBA00022801"/>
    </source>
</evidence>
<evidence type="ECO:0000259" key="7">
    <source>
        <dbReference type="PROSITE" id="PS51462"/>
    </source>
</evidence>
<dbReference type="InterPro" id="IPR015797">
    <property type="entry name" value="NUDIX_hydrolase-like_dom_sf"/>
</dbReference>
<evidence type="ECO:0000256" key="2">
    <source>
        <dbReference type="ARBA" id="ARBA00001946"/>
    </source>
</evidence>
<dbReference type="GO" id="GO:0016818">
    <property type="term" value="F:hydrolase activity, acting on acid anhydrides, in phosphorus-containing anhydrides"/>
    <property type="evidence" value="ECO:0007669"/>
    <property type="project" value="InterPro"/>
</dbReference>
<reference evidence="8" key="2">
    <citation type="submission" date="2023-06" db="EMBL/GenBank/DDBJ databases">
        <authorList>
            <consortium name="Lawrence Berkeley National Laboratory"/>
            <person name="Haridas S."/>
            <person name="Hensen N."/>
            <person name="Bonometti L."/>
            <person name="Westerberg I."/>
            <person name="Brannstrom I.O."/>
            <person name="Guillou S."/>
            <person name="Cros-Aarteil S."/>
            <person name="Calhoun S."/>
            <person name="Kuo A."/>
            <person name="Mondo S."/>
            <person name="Pangilinan J."/>
            <person name="Riley R."/>
            <person name="Labutti K."/>
            <person name="Andreopoulos B."/>
            <person name="Lipzen A."/>
            <person name="Chen C."/>
            <person name="Yanf M."/>
            <person name="Daum C."/>
            <person name="Ng V."/>
            <person name="Clum A."/>
            <person name="Steindorff A."/>
            <person name="Ohm R."/>
            <person name="Martin F."/>
            <person name="Silar P."/>
            <person name="Natvig D."/>
            <person name="Lalanne C."/>
            <person name="Gautier V."/>
            <person name="Ament-Velasquez S.L."/>
            <person name="Kruys A."/>
            <person name="Hutchinson M.I."/>
            <person name="Powell A.J."/>
            <person name="Barry K."/>
            <person name="Miller A.N."/>
            <person name="Grigoriev I.V."/>
            <person name="Debuchy R."/>
            <person name="Gladieux P."/>
            <person name="Thoren M.H."/>
            <person name="Johannesson H."/>
        </authorList>
    </citation>
    <scope>NUCLEOTIDE SEQUENCE</scope>
    <source>
        <strain evidence="8">CBS 958.72</strain>
    </source>
</reference>
<evidence type="ECO:0000313" key="9">
    <source>
        <dbReference type="Proteomes" id="UP001287356"/>
    </source>
</evidence>
<dbReference type="Gene3D" id="3.90.79.10">
    <property type="entry name" value="Nucleoside Triphosphate Pyrophosphohydrolase"/>
    <property type="match status" value="1"/>
</dbReference>
<dbReference type="PROSITE" id="PS51462">
    <property type="entry name" value="NUDIX"/>
    <property type="match status" value="1"/>
</dbReference>
<protein>
    <recommendedName>
        <fullName evidence="7">Nudix hydrolase domain-containing protein</fullName>
    </recommendedName>
</protein>
<feature type="domain" description="Nudix hydrolase" evidence="7">
    <location>
        <begin position="67"/>
        <end position="230"/>
    </location>
</feature>
<dbReference type="SUPFAM" id="SSF55811">
    <property type="entry name" value="Nudix"/>
    <property type="match status" value="1"/>
</dbReference>
<gene>
    <name evidence="8" type="ORF">B0T24DRAFT_600649</name>
</gene>
<comment type="cofactor">
    <cofactor evidence="2">
        <name>Mg(2+)</name>
        <dbReference type="ChEBI" id="CHEBI:18420"/>
    </cofactor>
</comment>
<dbReference type="Proteomes" id="UP001287356">
    <property type="component" value="Unassembled WGS sequence"/>
</dbReference>
<dbReference type="PANTHER" id="PTHR12318">
    <property type="entry name" value="TESTOSTERONE-REGULATED PROTEIN RP2"/>
    <property type="match status" value="1"/>
</dbReference>
<keyword evidence="6" id="KW-0464">Manganese</keyword>
<evidence type="ECO:0000256" key="6">
    <source>
        <dbReference type="ARBA" id="ARBA00023211"/>
    </source>
</evidence>
<dbReference type="CDD" id="cd18870">
    <property type="entry name" value="NUDIX_AcylCoAdiphos_Nudt19"/>
    <property type="match status" value="1"/>
</dbReference>
<proteinExistence type="predicted"/>
<dbReference type="AlphaFoldDB" id="A0AAE0TWG2"/>
<keyword evidence="3" id="KW-0479">Metal-binding</keyword>
<organism evidence="8 9">
    <name type="scientific">Lasiosphaeria ovina</name>
    <dbReference type="NCBI Taxonomy" id="92902"/>
    <lineage>
        <taxon>Eukaryota</taxon>
        <taxon>Fungi</taxon>
        <taxon>Dikarya</taxon>
        <taxon>Ascomycota</taxon>
        <taxon>Pezizomycotina</taxon>
        <taxon>Sordariomycetes</taxon>
        <taxon>Sordariomycetidae</taxon>
        <taxon>Sordariales</taxon>
        <taxon>Lasiosphaeriaceae</taxon>
        <taxon>Lasiosphaeria</taxon>
    </lineage>
</organism>
<keyword evidence="4" id="KW-0378">Hydrolase</keyword>
<evidence type="ECO:0000256" key="5">
    <source>
        <dbReference type="ARBA" id="ARBA00022842"/>
    </source>
</evidence>
<dbReference type="GO" id="GO:0046872">
    <property type="term" value="F:metal ion binding"/>
    <property type="evidence" value="ECO:0007669"/>
    <property type="project" value="UniProtKB-KW"/>
</dbReference>
<evidence type="ECO:0000256" key="3">
    <source>
        <dbReference type="ARBA" id="ARBA00022723"/>
    </source>
</evidence>
<sequence length="419" mass="46401">MPWPSLLPFARQTIAIEILRPFPLRTVRTGAGRFSVSRSYSYSGQNNSEMIKDLEQRPSSVKKTPKRPRLAASVLLVSPTNHVLLLKRVETSSSFASAHVFPGGNLSTFHEGTLLGTVDESTKEFQDGTAYRLAAVRETFEESGILLARPLAAHQSRSGSLNNQALLHLPDAAREEGRRETHGNKIKFTEWLESRGGAPDLENLIPFTRWVTPGFMAKRFSTQMYLYMLPLSANSSILGAPEHESVIQTPTHDGGIEHTTATFDRPDVWLAKAKAGNVLLYPPQFYLLHLLSQFLNDKSPAPAGASAADVTAHLERQRSALVTFLRQTPTTPPDRPSPLHVHPTAHIPWAEKVICPQPLVKARLGSRLLGLDDPGPELQASGKGGDYDRVLLVNWKNNEPRDIEVKWRDEVLLEAKSSL</sequence>
<dbReference type="InterPro" id="IPR000086">
    <property type="entry name" value="NUDIX_hydrolase_dom"/>
</dbReference>